<evidence type="ECO:0000259" key="2">
    <source>
        <dbReference type="Pfam" id="PF05168"/>
    </source>
</evidence>
<dbReference type="Pfam" id="PF05168">
    <property type="entry name" value="HEPN"/>
    <property type="match status" value="1"/>
</dbReference>
<dbReference type="OrthoDB" id="37769at2"/>
<reference evidence="3 4" key="1">
    <citation type="submission" date="2015-07" db="EMBL/GenBank/DDBJ databases">
        <title>Isolation and Genomic Characterization of a Novel Halophilic Metal-Reducing Deltaproteobacterium from the Deep Subsurface.</title>
        <authorList>
            <person name="Badalamenti J.P."/>
            <person name="Summers Z.M."/>
            <person name="Gralnick J.A."/>
            <person name="Bond D.R."/>
        </authorList>
    </citation>
    <scope>NUCLEOTIDE SEQUENCE [LARGE SCALE GENOMIC DNA]</scope>
    <source>
        <strain evidence="3 4">WTL</strain>
    </source>
</reference>
<feature type="domain" description="HEPN" evidence="2">
    <location>
        <begin position="10"/>
        <end position="127"/>
    </location>
</feature>
<dbReference type="PANTHER" id="PTHR36565:SF1">
    <property type="entry name" value="UPF0332 PROTEIN TM_1000"/>
    <property type="match status" value="1"/>
</dbReference>
<dbReference type="RefSeq" id="WP_053549527.1">
    <property type="nucleotide sequence ID" value="NZ_CP010802.1"/>
</dbReference>
<dbReference type="KEGG" id="des:DSOUD_0513"/>
<evidence type="ECO:0000313" key="4">
    <source>
        <dbReference type="Proteomes" id="UP000057158"/>
    </source>
</evidence>
<organism evidence="3 4">
    <name type="scientific">Desulfuromonas soudanensis</name>
    <dbReference type="NCBI Taxonomy" id="1603606"/>
    <lineage>
        <taxon>Bacteria</taxon>
        <taxon>Pseudomonadati</taxon>
        <taxon>Thermodesulfobacteriota</taxon>
        <taxon>Desulfuromonadia</taxon>
        <taxon>Desulfuromonadales</taxon>
        <taxon>Desulfuromonadaceae</taxon>
        <taxon>Desulfuromonas</taxon>
    </lineage>
</organism>
<comment type="similarity">
    <text evidence="1">Belongs to the UPF0332 family.</text>
</comment>
<accession>A0A0M4CUR5</accession>
<evidence type="ECO:0000313" key="3">
    <source>
        <dbReference type="EMBL" id="ALC15304.1"/>
    </source>
</evidence>
<dbReference type="InterPro" id="IPR052226">
    <property type="entry name" value="UPF0332_toxin"/>
</dbReference>
<dbReference type="InterPro" id="IPR007842">
    <property type="entry name" value="HEPN_dom"/>
</dbReference>
<sequence length="133" mass="15388">MTDKETLLAYRLREAKETLSDVKTLLDSHGTTRTVINRSYYSIFYAVLALFIKEGTDIRSSKHAGVIGMFDKEFVHTGKVAVEYSRILHRLFDARQESDYKEFVQYTEEEARKFFVMAEAFIAEVERIVSSAD</sequence>
<keyword evidence="4" id="KW-1185">Reference proteome</keyword>
<dbReference type="PANTHER" id="PTHR36565">
    <property type="entry name" value="UPF0332 PROTEIN TM_1000"/>
    <property type="match status" value="1"/>
</dbReference>
<dbReference type="Proteomes" id="UP000057158">
    <property type="component" value="Chromosome"/>
</dbReference>
<protein>
    <recommendedName>
        <fullName evidence="2">HEPN domain-containing protein</fullName>
    </recommendedName>
</protein>
<name>A0A0M4CUR5_9BACT</name>
<dbReference type="EMBL" id="CP010802">
    <property type="protein sequence ID" value="ALC15304.1"/>
    <property type="molecule type" value="Genomic_DNA"/>
</dbReference>
<gene>
    <name evidence="3" type="ORF">DSOUD_0513</name>
</gene>
<dbReference type="PATRIC" id="fig|1603606.3.peg.554"/>
<proteinExistence type="inferred from homology"/>
<dbReference type="STRING" id="1603606.DSOUD_0513"/>
<dbReference type="AlphaFoldDB" id="A0A0M4CUR5"/>
<evidence type="ECO:0000256" key="1">
    <source>
        <dbReference type="ARBA" id="ARBA00038248"/>
    </source>
</evidence>
<dbReference type="Gene3D" id="1.20.120.330">
    <property type="entry name" value="Nucleotidyltransferases domain 2"/>
    <property type="match status" value="1"/>
</dbReference>